<dbReference type="InParanoid" id="A0A3G9JQI7"/>
<dbReference type="AlphaFoldDB" id="A0A3G9JQI7"/>
<evidence type="ECO:0000313" key="2">
    <source>
        <dbReference type="Proteomes" id="UP000268059"/>
    </source>
</evidence>
<dbReference type="Proteomes" id="UP000268059">
    <property type="component" value="Chromosome"/>
</dbReference>
<dbReference type="KEGG" id="ebm:SG0102_02530"/>
<sequence>MKNLVGVIMIMKDMNVKPNYSELERIYEVDRHLIKEIYVTEIMLNLT</sequence>
<keyword evidence="2" id="KW-1185">Reference proteome</keyword>
<protein>
    <submittedName>
        <fullName evidence="1">Uncharacterized protein</fullName>
    </submittedName>
</protein>
<evidence type="ECO:0000313" key="1">
    <source>
        <dbReference type="EMBL" id="BBH25319.1"/>
    </source>
</evidence>
<accession>A0A3G9JQI7</accession>
<gene>
    <name evidence="1" type="ORF">SG0102_02530</name>
</gene>
<dbReference type="RefSeq" id="WP_162300171.1">
    <property type="nucleotide sequence ID" value="NZ_AP019309.1"/>
</dbReference>
<organism evidence="1 2">
    <name type="scientific">Intestinibaculum porci</name>
    <dbReference type="NCBI Taxonomy" id="2487118"/>
    <lineage>
        <taxon>Bacteria</taxon>
        <taxon>Bacillati</taxon>
        <taxon>Bacillota</taxon>
        <taxon>Erysipelotrichia</taxon>
        <taxon>Erysipelotrichales</taxon>
        <taxon>Erysipelotrichaceae</taxon>
        <taxon>Intestinibaculum</taxon>
    </lineage>
</organism>
<name>A0A3G9JQI7_9FIRM</name>
<proteinExistence type="predicted"/>
<dbReference type="EMBL" id="AP019309">
    <property type="protein sequence ID" value="BBH25319.1"/>
    <property type="molecule type" value="Genomic_DNA"/>
</dbReference>
<reference evidence="1 2" key="1">
    <citation type="submission" date="2018-11" db="EMBL/GenBank/DDBJ databases">
        <title>Novel Erysipelotrichaceae bacterium isolated from small intestine of a swine.</title>
        <authorList>
            <person name="Kim J.S."/>
            <person name="Choe H."/>
            <person name="Lee Y.R."/>
            <person name="Kim K.M."/>
            <person name="Park D.S."/>
        </authorList>
    </citation>
    <scope>NUCLEOTIDE SEQUENCE [LARGE SCALE GENOMIC DNA]</scope>
    <source>
        <strain evidence="1 2">SG0102</strain>
    </source>
</reference>